<proteinExistence type="inferred from homology"/>
<protein>
    <recommendedName>
        <fullName evidence="10">Recombinase XerD</fullName>
    </recommendedName>
</protein>
<evidence type="ECO:0000256" key="2">
    <source>
        <dbReference type="ARBA" id="ARBA00022908"/>
    </source>
</evidence>
<dbReference type="STRING" id="405444.ABB26_11470"/>
<keyword evidence="3 5" id="KW-0238">DNA-binding</keyword>
<evidence type="ECO:0008006" key="10">
    <source>
        <dbReference type="Google" id="ProtNLM"/>
    </source>
</evidence>
<evidence type="ECO:0000313" key="9">
    <source>
        <dbReference type="Proteomes" id="UP000050864"/>
    </source>
</evidence>
<dbReference type="GO" id="GO:0015074">
    <property type="term" value="P:DNA integration"/>
    <property type="evidence" value="ECO:0007669"/>
    <property type="project" value="UniProtKB-KW"/>
</dbReference>
<dbReference type="PANTHER" id="PTHR30349:SF64">
    <property type="entry name" value="PROPHAGE INTEGRASE INTD-RELATED"/>
    <property type="match status" value="1"/>
</dbReference>
<dbReference type="PATRIC" id="fig|405444.3.peg.1381"/>
<dbReference type="InterPro" id="IPR002104">
    <property type="entry name" value="Integrase_catalytic"/>
</dbReference>
<dbReference type="GO" id="GO:0006310">
    <property type="term" value="P:DNA recombination"/>
    <property type="evidence" value="ECO:0007669"/>
    <property type="project" value="UniProtKB-KW"/>
</dbReference>
<evidence type="ECO:0000256" key="1">
    <source>
        <dbReference type="ARBA" id="ARBA00008857"/>
    </source>
</evidence>
<dbReference type="Proteomes" id="UP000050864">
    <property type="component" value="Unassembled WGS sequence"/>
</dbReference>
<sequence>MEYTPVSSGVKATKAPKLLDQVRQHIRVRHYSLRTEQAYVGWIRRYILANGKRHPQELGAAEVGGFLTRLATEGNVSASTQNQALSALLFLYRVVLEIELPRLDEVVRAKRPRRLPVVLSQEEVARLLQAIPEGQTAMMAQLLYGTGMRLMECLRLRIKDVDFGRNEICVRSGKGNKDRRVPLPLSLCERLLRQRERTLLTHRTDIDEGMGRVQLPHALARKYPNANTEPGWQYLFPSSRLSTDPRTKAVGRHHVSEEPLQHAVKSARAIAGIAKPVTCHSLRHSFATHLLEAGHDIRTVQELLGHKDVATTQIYTHVLGRGAGGLLSPLDRLPGVPSPPV</sequence>
<dbReference type="InterPro" id="IPR011946">
    <property type="entry name" value="Integrase_integron-type"/>
</dbReference>
<gene>
    <name evidence="8" type="ORF">ABB26_11470</name>
</gene>
<dbReference type="AlphaFoldDB" id="A0A0R0C0Q5"/>
<evidence type="ECO:0000259" key="6">
    <source>
        <dbReference type="PROSITE" id="PS51898"/>
    </source>
</evidence>
<evidence type="ECO:0000256" key="4">
    <source>
        <dbReference type="ARBA" id="ARBA00023172"/>
    </source>
</evidence>
<comment type="similarity">
    <text evidence="1">Belongs to the 'phage' integrase family.</text>
</comment>
<comment type="caution">
    <text evidence="8">The sequence shown here is derived from an EMBL/GenBank/DDBJ whole genome shotgun (WGS) entry which is preliminary data.</text>
</comment>
<dbReference type="Gene3D" id="1.10.150.130">
    <property type="match status" value="1"/>
</dbReference>
<dbReference type="InterPro" id="IPR013762">
    <property type="entry name" value="Integrase-like_cat_sf"/>
</dbReference>
<dbReference type="Pfam" id="PF00589">
    <property type="entry name" value="Phage_integrase"/>
    <property type="match status" value="1"/>
</dbReference>
<evidence type="ECO:0000259" key="7">
    <source>
        <dbReference type="PROSITE" id="PS51900"/>
    </source>
</evidence>
<dbReference type="EMBL" id="LDJI01000021">
    <property type="protein sequence ID" value="KRG63535.1"/>
    <property type="molecule type" value="Genomic_DNA"/>
</dbReference>
<dbReference type="PROSITE" id="PS51900">
    <property type="entry name" value="CB"/>
    <property type="match status" value="1"/>
</dbReference>
<dbReference type="InterPro" id="IPR010998">
    <property type="entry name" value="Integrase_recombinase_N"/>
</dbReference>
<dbReference type="SUPFAM" id="SSF56349">
    <property type="entry name" value="DNA breaking-rejoining enzymes"/>
    <property type="match status" value="1"/>
</dbReference>
<evidence type="ECO:0000256" key="5">
    <source>
        <dbReference type="PROSITE-ProRule" id="PRU01248"/>
    </source>
</evidence>
<feature type="domain" description="Tyr recombinase" evidence="6">
    <location>
        <begin position="114"/>
        <end position="331"/>
    </location>
</feature>
<dbReference type="InterPro" id="IPR050090">
    <property type="entry name" value="Tyrosine_recombinase_XerCD"/>
</dbReference>
<dbReference type="OrthoDB" id="9801717at2"/>
<dbReference type="Gene3D" id="1.10.443.10">
    <property type="entry name" value="Intergrase catalytic core"/>
    <property type="match status" value="1"/>
</dbReference>
<dbReference type="RefSeq" id="WP_057634211.1">
    <property type="nucleotide sequence ID" value="NZ_LDJI01000021.1"/>
</dbReference>
<dbReference type="NCBIfam" id="TIGR02249">
    <property type="entry name" value="integrase_gron"/>
    <property type="match status" value="1"/>
</dbReference>
<reference evidence="8 9" key="1">
    <citation type="submission" date="2015-05" db="EMBL/GenBank/DDBJ databases">
        <title>Genome sequencing and analysis of members of genus Stenotrophomonas.</title>
        <authorList>
            <person name="Patil P.P."/>
            <person name="Midha S."/>
            <person name="Patil P.B."/>
        </authorList>
    </citation>
    <scope>NUCLEOTIDE SEQUENCE [LARGE SCALE GENOMIC DNA]</scope>
    <source>
        <strain evidence="8 9">DSM 18929</strain>
    </source>
</reference>
<keyword evidence="2" id="KW-0229">DNA integration</keyword>
<dbReference type="GO" id="GO:0003677">
    <property type="term" value="F:DNA binding"/>
    <property type="evidence" value="ECO:0007669"/>
    <property type="project" value="UniProtKB-UniRule"/>
</dbReference>
<dbReference type="InterPro" id="IPR011010">
    <property type="entry name" value="DNA_brk_join_enz"/>
</dbReference>
<accession>A0A0R0C0Q5</accession>
<dbReference type="PROSITE" id="PS51898">
    <property type="entry name" value="TYR_RECOMBINASE"/>
    <property type="match status" value="1"/>
</dbReference>
<name>A0A0R0C0Q5_9GAMM</name>
<feature type="domain" description="Core-binding (CB)" evidence="7">
    <location>
        <begin position="13"/>
        <end position="96"/>
    </location>
</feature>
<dbReference type="PANTHER" id="PTHR30349">
    <property type="entry name" value="PHAGE INTEGRASE-RELATED"/>
    <property type="match status" value="1"/>
</dbReference>
<dbReference type="InterPro" id="IPR044068">
    <property type="entry name" value="CB"/>
</dbReference>
<dbReference type="Pfam" id="PF13495">
    <property type="entry name" value="Phage_int_SAM_4"/>
    <property type="match status" value="1"/>
</dbReference>
<keyword evidence="4" id="KW-0233">DNA recombination</keyword>
<keyword evidence="9" id="KW-1185">Reference proteome</keyword>
<organism evidence="8 9">
    <name type="scientific">Stenotrophomonas humi</name>
    <dbReference type="NCBI Taxonomy" id="405444"/>
    <lineage>
        <taxon>Bacteria</taxon>
        <taxon>Pseudomonadati</taxon>
        <taxon>Pseudomonadota</taxon>
        <taxon>Gammaproteobacteria</taxon>
        <taxon>Lysobacterales</taxon>
        <taxon>Lysobacteraceae</taxon>
        <taxon>Stenotrophomonas</taxon>
    </lineage>
</organism>
<evidence type="ECO:0000313" key="8">
    <source>
        <dbReference type="EMBL" id="KRG63535.1"/>
    </source>
</evidence>
<evidence type="ECO:0000256" key="3">
    <source>
        <dbReference type="ARBA" id="ARBA00023125"/>
    </source>
</evidence>
<dbReference type="InterPro" id="IPR004107">
    <property type="entry name" value="Integrase_SAM-like_N"/>
</dbReference>